<dbReference type="AlphaFoldDB" id="A0A1G2SET2"/>
<comment type="similarity">
    <text evidence="1 8">Belongs to the thymidylate kinase family.</text>
</comment>
<evidence type="ECO:0000259" key="9">
    <source>
        <dbReference type="Pfam" id="PF02223"/>
    </source>
</evidence>
<evidence type="ECO:0000256" key="7">
    <source>
        <dbReference type="ARBA" id="ARBA00048743"/>
    </source>
</evidence>
<comment type="caution">
    <text evidence="8">Lacks conserved residue(s) required for the propagation of feature annotation.</text>
</comment>
<dbReference type="InterPro" id="IPR039430">
    <property type="entry name" value="Thymidylate_kin-like_dom"/>
</dbReference>
<evidence type="ECO:0000256" key="8">
    <source>
        <dbReference type="HAMAP-Rule" id="MF_00165"/>
    </source>
</evidence>
<name>A0A1G2SET2_9BACT</name>
<dbReference type="Gene3D" id="3.40.50.300">
    <property type="entry name" value="P-loop containing nucleotide triphosphate hydrolases"/>
    <property type="match status" value="1"/>
</dbReference>
<keyword evidence="5 8" id="KW-0418">Kinase</keyword>
<evidence type="ECO:0000256" key="1">
    <source>
        <dbReference type="ARBA" id="ARBA00009776"/>
    </source>
</evidence>
<dbReference type="InterPro" id="IPR027417">
    <property type="entry name" value="P-loop_NTPase"/>
</dbReference>
<dbReference type="CDD" id="cd01672">
    <property type="entry name" value="TMPK"/>
    <property type="match status" value="1"/>
</dbReference>
<evidence type="ECO:0000256" key="2">
    <source>
        <dbReference type="ARBA" id="ARBA00022679"/>
    </source>
</evidence>
<evidence type="ECO:0000256" key="6">
    <source>
        <dbReference type="ARBA" id="ARBA00022840"/>
    </source>
</evidence>
<evidence type="ECO:0000313" key="11">
    <source>
        <dbReference type="Proteomes" id="UP000177987"/>
    </source>
</evidence>
<comment type="catalytic activity">
    <reaction evidence="7 8">
        <text>dTMP + ATP = dTDP + ADP</text>
        <dbReference type="Rhea" id="RHEA:13517"/>
        <dbReference type="ChEBI" id="CHEBI:30616"/>
        <dbReference type="ChEBI" id="CHEBI:58369"/>
        <dbReference type="ChEBI" id="CHEBI:63528"/>
        <dbReference type="ChEBI" id="CHEBI:456216"/>
        <dbReference type="EC" id="2.7.4.9"/>
    </reaction>
</comment>
<dbReference type="GO" id="GO:0006233">
    <property type="term" value="P:dTDP biosynthetic process"/>
    <property type="evidence" value="ECO:0007669"/>
    <property type="project" value="InterPro"/>
</dbReference>
<protein>
    <recommendedName>
        <fullName evidence="8">Thymidylate kinase</fullName>
        <ecNumber evidence="8">2.7.4.9</ecNumber>
    </recommendedName>
    <alternativeName>
        <fullName evidence="8">dTMP kinase</fullName>
    </alternativeName>
</protein>
<dbReference type="GO" id="GO:0005524">
    <property type="term" value="F:ATP binding"/>
    <property type="evidence" value="ECO:0007669"/>
    <property type="project" value="UniProtKB-UniRule"/>
</dbReference>
<comment type="function">
    <text evidence="8">Phosphorylation of dTMP to form dTDP in both de novo and salvage pathways of dTTP synthesis.</text>
</comment>
<dbReference type="STRING" id="1802727.A2937_00090"/>
<organism evidence="10 11">
    <name type="scientific">Candidatus Yonathbacteria bacterium RIFCSPLOWO2_01_FULL_47_33b</name>
    <dbReference type="NCBI Taxonomy" id="1802727"/>
    <lineage>
        <taxon>Bacteria</taxon>
        <taxon>Candidatus Yonathiibacteriota</taxon>
    </lineage>
</organism>
<keyword evidence="2 8" id="KW-0808">Transferase</keyword>
<dbReference type="EMBL" id="MHUW01000016">
    <property type="protein sequence ID" value="OHA83495.1"/>
    <property type="molecule type" value="Genomic_DNA"/>
</dbReference>
<evidence type="ECO:0000256" key="4">
    <source>
        <dbReference type="ARBA" id="ARBA00022741"/>
    </source>
</evidence>
<dbReference type="HAMAP" id="MF_00165">
    <property type="entry name" value="Thymidylate_kinase"/>
    <property type="match status" value="1"/>
</dbReference>
<evidence type="ECO:0000256" key="5">
    <source>
        <dbReference type="ARBA" id="ARBA00022777"/>
    </source>
</evidence>
<proteinExistence type="inferred from homology"/>
<sequence length="213" mass="24504">MKKAPFIVFDGMDGSGKGTQVKLLIDRALHAHRQFVDTREPGGSPLGEKIRDLFSSPEGAIASARTQFFMMWAARSDWFERVVLPNLEKGVPVISDRCDSSTMAYQVYAKEAPELEDEFWRIRSMIFGKHPPTLYLFIDLPAKEAKRRVDADTSRSKSLFDKKPLEWYERVRKGFQSLREDLPNHVIMIDGDRSPEAIHEEVYKIVSEHCGWK</sequence>
<dbReference type="InterPro" id="IPR018094">
    <property type="entry name" value="Thymidylate_kinase"/>
</dbReference>
<accession>A0A1G2SET2</accession>
<dbReference type="GO" id="GO:0005829">
    <property type="term" value="C:cytosol"/>
    <property type="evidence" value="ECO:0007669"/>
    <property type="project" value="TreeGrafter"/>
</dbReference>
<reference evidence="10 11" key="1">
    <citation type="journal article" date="2016" name="Nat. Commun.">
        <title>Thousands of microbial genomes shed light on interconnected biogeochemical processes in an aquifer system.</title>
        <authorList>
            <person name="Anantharaman K."/>
            <person name="Brown C.T."/>
            <person name="Hug L.A."/>
            <person name="Sharon I."/>
            <person name="Castelle C.J."/>
            <person name="Probst A.J."/>
            <person name="Thomas B.C."/>
            <person name="Singh A."/>
            <person name="Wilkins M.J."/>
            <person name="Karaoz U."/>
            <person name="Brodie E.L."/>
            <person name="Williams K.H."/>
            <person name="Hubbard S.S."/>
            <person name="Banfield J.F."/>
        </authorList>
    </citation>
    <scope>NUCLEOTIDE SEQUENCE [LARGE SCALE GENOMIC DNA]</scope>
</reference>
<dbReference type="GO" id="GO:0004798">
    <property type="term" value="F:dTMP kinase activity"/>
    <property type="evidence" value="ECO:0007669"/>
    <property type="project" value="UniProtKB-UniRule"/>
</dbReference>
<keyword evidence="6 8" id="KW-0067">ATP-binding</keyword>
<dbReference type="PROSITE" id="PS01331">
    <property type="entry name" value="THYMIDYLATE_KINASE"/>
    <property type="match status" value="1"/>
</dbReference>
<evidence type="ECO:0000256" key="3">
    <source>
        <dbReference type="ARBA" id="ARBA00022727"/>
    </source>
</evidence>
<dbReference type="PANTHER" id="PTHR10344:SF4">
    <property type="entry name" value="UMP-CMP KINASE 2, MITOCHONDRIAL"/>
    <property type="match status" value="1"/>
</dbReference>
<dbReference type="Proteomes" id="UP000177987">
    <property type="component" value="Unassembled WGS sequence"/>
</dbReference>
<gene>
    <name evidence="8" type="primary">tmk</name>
    <name evidence="10" type="ORF">A2937_00090</name>
</gene>
<keyword evidence="4 8" id="KW-0547">Nucleotide-binding</keyword>
<keyword evidence="3 8" id="KW-0545">Nucleotide biosynthesis</keyword>
<dbReference type="GO" id="GO:0006235">
    <property type="term" value="P:dTTP biosynthetic process"/>
    <property type="evidence" value="ECO:0007669"/>
    <property type="project" value="UniProtKB-UniRule"/>
</dbReference>
<dbReference type="EC" id="2.7.4.9" evidence="8"/>
<feature type="domain" description="Thymidylate kinase-like" evidence="9">
    <location>
        <begin position="9"/>
        <end position="202"/>
    </location>
</feature>
<dbReference type="NCBIfam" id="TIGR00041">
    <property type="entry name" value="DTMP_kinase"/>
    <property type="match status" value="1"/>
</dbReference>
<dbReference type="PANTHER" id="PTHR10344">
    <property type="entry name" value="THYMIDYLATE KINASE"/>
    <property type="match status" value="1"/>
</dbReference>
<comment type="caution">
    <text evidence="10">The sequence shown here is derived from an EMBL/GenBank/DDBJ whole genome shotgun (WGS) entry which is preliminary data.</text>
</comment>
<dbReference type="GO" id="GO:0006227">
    <property type="term" value="P:dUDP biosynthetic process"/>
    <property type="evidence" value="ECO:0007669"/>
    <property type="project" value="TreeGrafter"/>
</dbReference>
<evidence type="ECO:0000313" key="10">
    <source>
        <dbReference type="EMBL" id="OHA83495.1"/>
    </source>
</evidence>
<dbReference type="InterPro" id="IPR018095">
    <property type="entry name" value="Thymidylate_kin_CS"/>
</dbReference>
<dbReference type="SUPFAM" id="SSF52540">
    <property type="entry name" value="P-loop containing nucleoside triphosphate hydrolases"/>
    <property type="match status" value="1"/>
</dbReference>
<dbReference type="Pfam" id="PF02223">
    <property type="entry name" value="Thymidylate_kin"/>
    <property type="match status" value="1"/>
</dbReference>